<dbReference type="GO" id="GO:0016740">
    <property type="term" value="F:transferase activity"/>
    <property type="evidence" value="ECO:0007669"/>
    <property type="project" value="UniProtKB-KW"/>
</dbReference>
<feature type="compositionally biased region" description="Low complexity" evidence="1">
    <location>
        <begin position="116"/>
        <end position="128"/>
    </location>
</feature>
<dbReference type="PANTHER" id="PTHR12203:SF105">
    <property type="entry name" value="OS08G0101800 PROTEIN"/>
    <property type="match status" value="1"/>
</dbReference>
<feature type="transmembrane region" description="Helical" evidence="2">
    <location>
        <begin position="33"/>
        <end position="52"/>
    </location>
</feature>
<dbReference type="PANTHER" id="PTHR12203">
    <property type="entry name" value="KDEL LYS-ASP-GLU-LEU CONTAINING - RELATED"/>
    <property type="match status" value="1"/>
</dbReference>
<feature type="region of interest" description="Disordered" evidence="1">
    <location>
        <begin position="531"/>
        <end position="552"/>
    </location>
</feature>
<reference evidence="4 5" key="1">
    <citation type="journal article" date="2016" name="DNA Res.">
        <title>The draft genome of MD-2 pineapple using hybrid error correction of long reads.</title>
        <authorList>
            <person name="Redwan R.M."/>
            <person name="Saidin A."/>
            <person name="Kumar S.V."/>
        </authorList>
    </citation>
    <scope>NUCLEOTIDE SEQUENCE [LARGE SCALE GENOMIC DNA]</scope>
    <source>
        <strain evidence="5">cv. MD2</strain>
        <tissue evidence="4">Leaf</tissue>
    </source>
</reference>
<organism evidence="4 5">
    <name type="scientific">Ananas comosus</name>
    <name type="common">Pineapple</name>
    <name type="synonym">Ananas ananas</name>
    <dbReference type="NCBI Taxonomy" id="4615"/>
    <lineage>
        <taxon>Eukaryota</taxon>
        <taxon>Viridiplantae</taxon>
        <taxon>Streptophyta</taxon>
        <taxon>Embryophyta</taxon>
        <taxon>Tracheophyta</taxon>
        <taxon>Spermatophyta</taxon>
        <taxon>Magnoliopsida</taxon>
        <taxon>Liliopsida</taxon>
        <taxon>Poales</taxon>
        <taxon>Bromeliaceae</taxon>
        <taxon>Bromelioideae</taxon>
        <taxon>Ananas</taxon>
    </lineage>
</organism>
<dbReference type="InterPro" id="IPR006598">
    <property type="entry name" value="CAP10"/>
</dbReference>
<feature type="region of interest" description="Disordered" evidence="1">
    <location>
        <begin position="62"/>
        <end position="85"/>
    </location>
</feature>
<feature type="domain" description="Glycosyl transferase CAP10" evidence="3">
    <location>
        <begin position="209"/>
        <end position="461"/>
    </location>
</feature>
<dbReference type="Proteomes" id="UP000092600">
    <property type="component" value="Unassembled WGS sequence"/>
</dbReference>
<feature type="region of interest" description="Disordered" evidence="1">
    <location>
        <begin position="99"/>
        <end position="128"/>
    </location>
</feature>
<feature type="compositionally biased region" description="Low complexity" evidence="1">
    <location>
        <begin position="677"/>
        <end position="691"/>
    </location>
</feature>
<evidence type="ECO:0000256" key="2">
    <source>
        <dbReference type="SAM" id="Phobius"/>
    </source>
</evidence>
<evidence type="ECO:0000256" key="1">
    <source>
        <dbReference type="SAM" id="MobiDB-lite"/>
    </source>
</evidence>
<feature type="domain" description="Glycosyl transferase CAP10" evidence="3">
    <location>
        <begin position="669"/>
        <end position="931"/>
    </location>
</feature>
<comment type="caution">
    <text evidence="4">The sequence shown here is derived from an EMBL/GenBank/DDBJ whole genome shotgun (WGS) entry which is preliminary data.</text>
</comment>
<dbReference type="Pfam" id="PF05686">
    <property type="entry name" value="Glyco_transf_90"/>
    <property type="match status" value="2"/>
</dbReference>
<keyword evidence="2" id="KW-0812">Transmembrane</keyword>
<dbReference type="AlphaFoldDB" id="A0A199V2E0"/>
<proteinExistence type="predicted"/>
<name>A0A199V2E0_ANACO</name>
<gene>
    <name evidence="4" type="ORF">ACMD2_10040</name>
</gene>
<sequence length="1014" mass="114983">MKSCVDGEEGMCGSINEKRKSAIAAIKSSTRGVGIVFVALFLLVVLIPSRWIDRVSFVLTNNEESSSHGDHAHPKKSPRIPISFTCPNATSVERLSCTRRAPPLSTSPSPSPSPTPSSSSSEPSPSTAATTAAAACPGYFRYIHEDLRPWRSRGGITRAAVEEARSLANFRLVVLGGRAFVEHYSGAFQTRDVFTLWGVLQLLARYPGRVPDLDLMFNCDDPPVVRFDSYRAGEGPSAPPLPPLFRYCKEPATADIVFPDWSFWGWPEVNIKPWEPLLVDLKEGNERVKWKDREPYAFWKGNPWVAGTRQDLLKCNVSNGREWNARLFTQNWESEIRNGFKGSNLADQCLYRYKIYIEGRAWSVSEKYILACNSPTLLVTSMYQDFFTRGLMPGHHYWPIRPDHKCPSIKFAVDWGNKHQKEAQAIGKAGSGFIQEEVKMDYVYDYMLHLLTEYAKLLRYKPTVPEKATELCLESMACAAEGLVKTFMMDSRAKWVHDSEPCTLPPSFDPKELKEISKRKDEAIKQPFLLKTSSSSSSSSTVTEKQISSHYDHAHPKRIPISFACPPNGTSVEHLSCTPRSPPLRTTRTAAGTKTCPGYFRYIHEDLRAWRGAEGITRAAVEGARRFAHFRLVVLGGRAFVERYARPYQTRDVFTLWGILQLLARRPGRVPDLDLMTRPSSSSTATAAAAPTRRRCRRSSATARTTPPPTSSSPTGPSGAVYRDIMLRYRKVWLGRPEIKIKPWELLLEDLRKGSERVKWKDREPYAFWKGNPSVSPSREDLLKCNVSNGQEYNARLFTLNWDSETQSGFKKSDLASQCVYRYKIYIDGKSWSVSEKYILACDSPMLLVTTPYQDFFTRGLMPGHHYWPIKPDRKCQSIKFAVDWGNSHPDEAQAIGKAGSGYIQEEVKMDYVYDYMLHLLTEYAKLLRYKPTVPEKATELCLESLACAAEGLEKTFMMDSMAKWVHDTDPCTIPPPFDPKELEEMSRKRDEAIKQVRYRVTRALNPPHYDPYQ</sequence>
<evidence type="ECO:0000259" key="3">
    <source>
        <dbReference type="SMART" id="SM00672"/>
    </source>
</evidence>
<dbReference type="SMART" id="SM00672">
    <property type="entry name" value="CAP10"/>
    <property type="match status" value="2"/>
</dbReference>
<accession>A0A199V2E0</accession>
<feature type="non-terminal residue" evidence="4">
    <location>
        <position position="1014"/>
    </location>
</feature>
<dbReference type="InterPro" id="IPR051091">
    <property type="entry name" value="O-Glucosyltr/Glycosyltrsf_90"/>
</dbReference>
<protein>
    <submittedName>
        <fullName evidence="4">Protein O-glucosyltransferase 1</fullName>
    </submittedName>
</protein>
<evidence type="ECO:0000313" key="4">
    <source>
        <dbReference type="EMBL" id="OAY71045.1"/>
    </source>
</evidence>
<keyword evidence="2" id="KW-0472">Membrane</keyword>
<evidence type="ECO:0000313" key="5">
    <source>
        <dbReference type="Proteomes" id="UP000092600"/>
    </source>
</evidence>
<dbReference type="EMBL" id="LSRQ01003654">
    <property type="protein sequence ID" value="OAY71045.1"/>
    <property type="molecule type" value="Genomic_DNA"/>
</dbReference>
<keyword evidence="4" id="KW-0808">Transferase</keyword>
<feature type="region of interest" description="Disordered" evidence="1">
    <location>
        <begin position="674"/>
        <end position="718"/>
    </location>
</feature>
<keyword evidence="2" id="KW-1133">Transmembrane helix</keyword>